<protein>
    <submittedName>
        <fullName evidence="2">Uncharacterized protein</fullName>
    </submittedName>
</protein>
<feature type="compositionally biased region" description="Low complexity" evidence="1">
    <location>
        <begin position="242"/>
        <end position="255"/>
    </location>
</feature>
<dbReference type="Proteomes" id="UP001430356">
    <property type="component" value="Unassembled WGS sequence"/>
</dbReference>
<accession>A0AAW0ES98</accession>
<name>A0AAW0ES98_9TRYP</name>
<evidence type="ECO:0000313" key="3">
    <source>
        <dbReference type="Proteomes" id="UP001430356"/>
    </source>
</evidence>
<dbReference type="AlphaFoldDB" id="A0AAW0ES98"/>
<sequence length="419" mass="43812">MSVIHVDELVIRLPSDARNTFNPSFAFGGGNGNSNRGAAPVMGLREVQSGHVLLPMDSDGSIVVTPGQRYSVVLVREMRGSAPAAATRVEDSAPKSSDGGATKAAKGAPSAKPPPAPLPAPPQRVSPRQHEPRQQPPAKEASEPRDGELEIAVGRRGLHGAQEERASARARDAVATEAERSPVSEAPRAPGAEQPSKKRKRHDEEAAQAQREAPQQRRQKTSPVADAQSEAAALDDAPLVEAFASSQSHTSSGASPVQATSTSADNSHHSSKRGSPHQKAERAVAPLPPPQPLRRSPSTSSHDEHDGAPSLAQLYGTSQPAAPDRRAERRTEEADDTATAVTSKKRRAALEKKTKPATAAVGPATTTTTGRPLSPSQPAAAKAPSKKSASPDRVPVTLPPSSRSSTVRRVPLDTSSDSD</sequence>
<dbReference type="EMBL" id="JAECZO010000089">
    <property type="protein sequence ID" value="KAK7196913.1"/>
    <property type="molecule type" value="Genomic_DNA"/>
</dbReference>
<feature type="compositionally biased region" description="Basic and acidic residues" evidence="1">
    <location>
        <begin position="323"/>
        <end position="332"/>
    </location>
</feature>
<feature type="compositionally biased region" description="Pro residues" evidence="1">
    <location>
        <begin position="111"/>
        <end position="124"/>
    </location>
</feature>
<evidence type="ECO:0000313" key="2">
    <source>
        <dbReference type="EMBL" id="KAK7196913.1"/>
    </source>
</evidence>
<gene>
    <name evidence="2" type="ORF">NESM_000633300</name>
</gene>
<reference evidence="2 3" key="1">
    <citation type="journal article" date="2021" name="MBio">
        <title>A New Model Trypanosomatid, Novymonas esmeraldas: Genomic Perception of Its 'Candidatus Pandoraea novymonadis' Endosymbiont.</title>
        <authorList>
            <person name="Zakharova A."/>
            <person name="Saura A."/>
            <person name="Butenko A."/>
            <person name="Podesvova L."/>
            <person name="Warmusova S."/>
            <person name="Kostygov A.Y."/>
            <person name="Nenarokova A."/>
            <person name="Lukes J."/>
            <person name="Opperdoes F.R."/>
            <person name="Yurchenko V."/>
        </authorList>
    </citation>
    <scope>NUCLEOTIDE SEQUENCE [LARGE SCALE GENOMIC DNA]</scope>
    <source>
        <strain evidence="2 3">E262AT.01</strain>
    </source>
</reference>
<feature type="region of interest" description="Disordered" evidence="1">
    <location>
        <begin position="82"/>
        <end position="419"/>
    </location>
</feature>
<keyword evidence="3" id="KW-1185">Reference proteome</keyword>
<proteinExistence type="predicted"/>
<evidence type="ECO:0000256" key="1">
    <source>
        <dbReference type="SAM" id="MobiDB-lite"/>
    </source>
</evidence>
<feature type="compositionally biased region" description="Low complexity" evidence="1">
    <location>
        <begin position="356"/>
        <end position="409"/>
    </location>
</feature>
<comment type="caution">
    <text evidence="2">The sequence shown here is derived from an EMBL/GenBank/DDBJ whole genome shotgun (WGS) entry which is preliminary data.</text>
</comment>
<organism evidence="2 3">
    <name type="scientific">Novymonas esmeraldas</name>
    <dbReference type="NCBI Taxonomy" id="1808958"/>
    <lineage>
        <taxon>Eukaryota</taxon>
        <taxon>Discoba</taxon>
        <taxon>Euglenozoa</taxon>
        <taxon>Kinetoplastea</taxon>
        <taxon>Metakinetoplastina</taxon>
        <taxon>Trypanosomatida</taxon>
        <taxon>Trypanosomatidae</taxon>
        <taxon>Novymonas</taxon>
    </lineage>
</organism>
<feature type="compositionally biased region" description="Basic and acidic residues" evidence="1">
    <location>
        <begin position="161"/>
        <end position="182"/>
    </location>
</feature>
<feature type="compositionally biased region" description="Low complexity" evidence="1">
    <location>
        <begin position="99"/>
        <end position="110"/>
    </location>
</feature>